<organism evidence="4 5">
    <name type="scientific">Erysipelothrix inopinata</name>
    <dbReference type="NCBI Taxonomy" id="225084"/>
    <lineage>
        <taxon>Bacteria</taxon>
        <taxon>Bacillati</taxon>
        <taxon>Bacillota</taxon>
        <taxon>Erysipelotrichia</taxon>
        <taxon>Erysipelotrichales</taxon>
        <taxon>Erysipelotrichaceae</taxon>
        <taxon>Erysipelothrix</taxon>
    </lineage>
</organism>
<accession>A0A7G9RXD3</accession>
<feature type="compositionally biased region" description="Basic and acidic residues" evidence="1">
    <location>
        <begin position="44"/>
        <end position="88"/>
    </location>
</feature>
<keyword evidence="3" id="KW-0732">Signal</keyword>
<evidence type="ECO:0000313" key="4">
    <source>
        <dbReference type="EMBL" id="QNN60258.1"/>
    </source>
</evidence>
<protein>
    <recommendedName>
        <fullName evidence="6">LPXTG cell wall anchor domain-containing protein</fullName>
    </recommendedName>
</protein>
<evidence type="ECO:0000256" key="3">
    <source>
        <dbReference type="SAM" id="SignalP"/>
    </source>
</evidence>
<gene>
    <name evidence="4" type="ORF">H9L01_07750</name>
</gene>
<name>A0A7G9RXD3_9FIRM</name>
<feature type="transmembrane region" description="Helical" evidence="2">
    <location>
        <begin position="2370"/>
        <end position="2389"/>
    </location>
</feature>
<dbReference type="RefSeq" id="WP_187533390.1">
    <property type="nucleotide sequence ID" value="NZ_CBCSHU010000030.1"/>
</dbReference>
<keyword evidence="2" id="KW-0812">Transmembrane</keyword>
<keyword evidence="2" id="KW-1133">Transmembrane helix</keyword>
<proteinExistence type="predicted"/>
<feature type="chain" id="PRO_5028815366" description="LPXTG cell wall anchor domain-containing protein" evidence="3">
    <location>
        <begin position="29"/>
        <end position="2400"/>
    </location>
</feature>
<dbReference type="Proteomes" id="UP000515928">
    <property type="component" value="Chromosome"/>
</dbReference>
<feature type="signal peptide" evidence="3">
    <location>
        <begin position="1"/>
        <end position="28"/>
    </location>
</feature>
<evidence type="ECO:0000256" key="2">
    <source>
        <dbReference type="SAM" id="Phobius"/>
    </source>
</evidence>
<keyword evidence="5" id="KW-1185">Reference proteome</keyword>
<dbReference type="KEGG" id="eio:H9L01_07750"/>
<sequence>MFKKRHSKFLMVLLTVFMMVQMAPLSYADTKAETAKDAVTAQVEDGKKEDLLADESKKDSKDEAKSKDTDKSKEESKVDKPVTPKEAADAEDVVVNTLQLTFDRATGSKDVTVVTGDKTNAILTFGLGSNVANGQLGLRVKLPKGVKLDYAEFVEFKVTRGSELNPTTPDPEETALDYYWITNTKPLASGSSRDIEFRLTPFATGVTADGSKVDVVADAFQIKENVASPINGSDKAVITAKTDSFKWTEPSSSHSVSGGSLTTKNVTISEFAYSTYVRSQTSKTGGAYANKIVYENRVIVPVDDSNKAMIKFKIENILDSNRQPVATDRLSNVSYDSDGNIRSFTIKTEVTNSNPNQEFTNNTGAFYIKGATINPDQIVNQYNLNPGDTKTLELTHEPSKATIYPLVKTTEYSESNPLVVTSPNTYKTSVTFTNQVETGEETNSTLEKKIVRLGGVDTTNTDYSKLSGYDNDLITYTLGSNFRNRQEGTLKELRFTEYANKVDENGKQIGFNTDEIRFDNLKPGILKQKDNVPFTNTTLDIVVSFEGTTDTLSKSYSAQDLNELADPNGERYKAESLIRDPKDERVVKKIEYVYKNVESGAYISTAPRLTYTILARDLVFDNTKVTNNAEMTYNYMNKNFTNTSKDAYFSYKSRKFIDEDGSIKDKKEGFNFNDDRFQRRNDVIRFTINIENDKTDPIKIKTIEDFYTKNMSLYNGAHSVFNDNSSKDIEPIYLQQDNDANLVIWNPQDPTQRLETQPGFTITSDTNVDSSLYHLMKIEFDDEVVLQPSETLKLTYTMYVNDTYIADTAIGNRYTAFDGPDAVATGEYWRARREPGDWFRNINKDVVNASSSKTAELPVENDYLIYTLLVKNDTVHTWYNPTIEDTYTNNVELAYDTPIADEIRPEVLAKYPVNDDIDSKLHLVVGVNDKNEQYLPEGVDVSQITAEVNEDHNHFIVKMPNSIIKPGEELRLIYAVKVKENIDTTILSNRKIVNRFTTKAYPTADSTTPIDVLFGRNELALSPDYGKTGDVSVVKSAQPLNDAKINGLIHGDEIRYKITASNYLSRENRIVKVKNVMDFVPDSIDFKEDTLKVYTVVTPENEGYVDVEANRTVVDPSLYDVTYDATTRKILVAFKDSFEIPGLNVDGTTKNREHVQLIVEFDAKVNTTNTVFGPEELSVSRVNTAGVYYTQPATELLSKSGQLISKHEIPEEFKQYDDNDPETKSFIIGKTQSAILLNQNILYGNVLKKVNPYVHDVGNNDTNTRTYKIHMQNLSFVTLEPTHLVDLLPKYETIDTTKDVIVYDSKNPDAVKHPVDYVTDTVTIEGKEYNRIQFTNRPKDDDHHIAIEGITKFGDMNEWVLEYSTVVDKETALSDFYEQDIYLENQVNKIAMYTEKEMIVRAQSSYEAAAKQTNDDQPDTNWDSNPDTKIRYVNSTEVRNVAQSIVPFVNVQSQWIRISGEQEEYINYESGQSINPGSVVAWKVNFGNGNADDTPDIVKGSYVTLELPVGSYFAGYRDNTLPSYLEEVDGPFVVGDSQKRLLVWRVKEDLPKGTVKEFTVRSTTQEAKYETYEAGAEFIPLNQRFIESKVRNWARFQPYSFEPDYGDRTHIGSDLVGESYLVKSRSQVDVFGSLGIGASLKVTDKTNSSNVATSYSRPYTIKVPTSASEVRYTMQFDVKNSAHKVSDISLVNRLARIDDTYVLRDEKRDSLASMNLVGDGDFEILLVDNNLNSVTRTFDPSEYTVQYAFESPNYIFTENDFEANGSDIWKTAQEITDSGLSFEDVTAVRVLMNSDIELESGQSVRANFTTSLEEAFREDWFANDSFAYRVRLGDTLHVNAETRNVGVNTNVQKDRLVINTKVIDPALVPLRTTFDVDVIAKDGDTEVARVPLTIDVMKAGFNLASIDWVEALSRDYTYTIEPKHYEQYRAPKFSVSSIKDRTGLTTYTVDLEYERIIYDEVKVDVNVVNPRQFNMLNEASYTIQKFDATGTMVDEFTDTLTIDANQSATMAYTTFETGFTYKLIPNEEAGYHVTVESSEETLDTTGIRHHFVITYQTQYTDSAEVNVKVINHSGKNLLKEVAYDFYSDQDLVSSETLKLTNSVGSRDHKDLMEDKTYSVKPKFYERYKLTMTTDKQENPDGSIHWVFNLEYEEVDEATIFDAAEVNIEVENITGNLKLDNVSYDFFENDQIIDTQNLNVVNNTAQHSYKELQTKRTYSVTPKNYAGYTTTMSQDKVLNADGSITWIFNIKYTENVPVKLSTAEVNVKVINKSGKNILKEVDYDFMEDNAILVSETLGLTKLEGHKDYSELNPKSIYAVKGKEYKGYKLTSKARTEVTEEGGLHWIFDLEYVEDKKDDGGEVIPPTGVDNGIIYGAIALVAVGAVIVLINRKRNKSDEDKK</sequence>
<dbReference type="EMBL" id="CP060715">
    <property type="protein sequence ID" value="QNN60258.1"/>
    <property type="molecule type" value="Genomic_DNA"/>
</dbReference>
<evidence type="ECO:0008006" key="6">
    <source>
        <dbReference type="Google" id="ProtNLM"/>
    </source>
</evidence>
<evidence type="ECO:0000256" key="1">
    <source>
        <dbReference type="SAM" id="MobiDB-lite"/>
    </source>
</evidence>
<keyword evidence="2" id="KW-0472">Membrane</keyword>
<reference evidence="4 5" key="1">
    <citation type="submission" date="2020-08" db="EMBL/GenBank/DDBJ databases">
        <title>Genome sequence of Erysipelothrix inopinata DSM 15511T.</title>
        <authorList>
            <person name="Hyun D.-W."/>
            <person name="Bae J.-W."/>
        </authorList>
    </citation>
    <scope>NUCLEOTIDE SEQUENCE [LARGE SCALE GENOMIC DNA]</scope>
    <source>
        <strain evidence="4 5">DSM 15511</strain>
    </source>
</reference>
<evidence type="ECO:0000313" key="5">
    <source>
        <dbReference type="Proteomes" id="UP000515928"/>
    </source>
</evidence>
<feature type="region of interest" description="Disordered" evidence="1">
    <location>
        <begin position="36"/>
        <end position="90"/>
    </location>
</feature>